<accession>A0A1J7BUS6</accession>
<evidence type="ECO:0000313" key="3">
    <source>
        <dbReference type="EMBL" id="OIV37225.1"/>
    </source>
</evidence>
<name>A0A1J7BUS6_9ACTN</name>
<feature type="compositionally biased region" description="Low complexity" evidence="1">
    <location>
        <begin position="11"/>
        <end position="22"/>
    </location>
</feature>
<feature type="region of interest" description="Disordered" evidence="1">
    <location>
        <begin position="1"/>
        <end position="56"/>
    </location>
</feature>
<keyword evidence="2" id="KW-1133">Transmembrane helix</keyword>
<sequence length="155" mass="16010">MPNPAPGPYAGGPQQPYAQGMPQPGPVPGPIPGQGQGQVPGPPYYGQRPPSGPGRGRIIARVIGGVVVLGLVIAGFVLSQSDPDHAKAGDCMTGSTASELKITKCSDPDAQFTVEKVVKDSNDDSQCDGTGADRVYTQHRSGSSSDELLLCLKER</sequence>
<organism evidence="3 4">
    <name type="scientific">Mangrovactinospora gilvigrisea</name>
    <dbReference type="NCBI Taxonomy" id="1428644"/>
    <lineage>
        <taxon>Bacteria</taxon>
        <taxon>Bacillati</taxon>
        <taxon>Actinomycetota</taxon>
        <taxon>Actinomycetes</taxon>
        <taxon>Kitasatosporales</taxon>
        <taxon>Streptomycetaceae</taxon>
        <taxon>Mangrovactinospora</taxon>
    </lineage>
</organism>
<keyword evidence="2" id="KW-0812">Transmembrane</keyword>
<comment type="caution">
    <text evidence="3">The sequence shown here is derived from an EMBL/GenBank/DDBJ whole genome shotgun (WGS) entry which is preliminary data.</text>
</comment>
<proteinExistence type="predicted"/>
<dbReference type="EMBL" id="MLCF01000059">
    <property type="protein sequence ID" value="OIV37225.1"/>
    <property type="molecule type" value="Genomic_DNA"/>
</dbReference>
<evidence type="ECO:0000313" key="4">
    <source>
        <dbReference type="Proteomes" id="UP000243342"/>
    </source>
</evidence>
<feature type="region of interest" description="Disordered" evidence="1">
    <location>
        <begin position="121"/>
        <end position="144"/>
    </location>
</feature>
<feature type="transmembrane region" description="Helical" evidence="2">
    <location>
        <begin position="58"/>
        <end position="78"/>
    </location>
</feature>
<dbReference type="AlphaFoldDB" id="A0A1J7BUS6"/>
<gene>
    <name evidence="3" type="ORF">BIV57_11935</name>
</gene>
<protein>
    <submittedName>
        <fullName evidence="3">Uncharacterized protein</fullName>
    </submittedName>
</protein>
<dbReference type="STRING" id="1428644.BIV57_11935"/>
<keyword evidence="2" id="KW-0472">Membrane</keyword>
<reference evidence="3 4" key="1">
    <citation type="submission" date="2016-10" db="EMBL/GenBank/DDBJ databases">
        <title>Genome sequence of Streptomyces gilvigriseus MUSC 26.</title>
        <authorList>
            <person name="Lee L.-H."/>
            <person name="Ser H.-L."/>
        </authorList>
    </citation>
    <scope>NUCLEOTIDE SEQUENCE [LARGE SCALE GENOMIC DNA]</scope>
    <source>
        <strain evidence="3 4">MUSC 26</strain>
    </source>
</reference>
<dbReference type="Proteomes" id="UP000243342">
    <property type="component" value="Unassembled WGS sequence"/>
</dbReference>
<keyword evidence="4" id="KW-1185">Reference proteome</keyword>
<evidence type="ECO:0000256" key="1">
    <source>
        <dbReference type="SAM" id="MobiDB-lite"/>
    </source>
</evidence>
<evidence type="ECO:0000256" key="2">
    <source>
        <dbReference type="SAM" id="Phobius"/>
    </source>
</evidence>